<evidence type="ECO:0000256" key="1">
    <source>
        <dbReference type="SAM" id="MobiDB-lite"/>
    </source>
</evidence>
<evidence type="ECO:0000313" key="2">
    <source>
        <dbReference type="EMBL" id="KAK3274883.1"/>
    </source>
</evidence>
<reference evidence="2 3" key="1">
    <citation type="journal article" date="2015" name="Genome Biol. Evol.">
        <title>Comparative Genomics of a Bacterivorous Green Alga Reveals Evolutionary Causalities and Consequences of Phago-Mixotrophic Mode of Nutrition.</title>
        <authorList>
            <person name="Burns J.A."/>
            <person name="Paasch A."/>
            <person name="Narechania A."/>
            <person name="Kim E."/>
        </authorList>
    </citation>
    <scope>NUCLEOTIDE SEQUENCE [LARGE SCALE GENOMIC DNA]</scope>
    <source>
        <strain evidence="2 3">PLY_AMNH</strain>
    </source>
</reference>
<keyword evidence="3" id="KW-1185">Reference proteome</keyword>
<feature type="non-terminal residue" evidence="2">
    <location>
        <position position="1"/>
    </location>
</feature>
<comment type="caution">
    <text evidence="2">The sequence shown here is derived from an EMBL/GenBank/DDBJ whole genome shotgun (WGS) entry which is preliminary data.</text>
</comment>
<proteinExistence type="predicted"/>
<evidence type="ECO:0000313" key="3">
    <source>
        <dbReference type="Proteomes" id="UP001190700"/>
    </source>
</evidence>
<protein>
    <submittedName>
        <fullName evidence="2">Uncharacterized protein</fullName>
    </submittedName>
</protein>
<organism evidence="2 3">
    <name type="scientific">Cymbomonas tetramitiformis</name>
    <dbReference type="NCBI Taxonomy" id="36881"/>
    <lineage>
        <taxon>Eukaryota</taxon>
        <taxon>Viridiplantae</taxon>
        <taxon>Chlorophyta</taxon>
        <taxon>Pyramimonadophyceae</taxon>
        <taxon>Pyramimonadales</taxon>
        <taxon>Pyramimonadaceae</taxon>
        <taxon>Cymbomonas</taxon>
    </lineage>
</organism>
<sequence>RAQSVQIIIYEVSTFVKKKFASMKKWGSSKTTGPYRQESRRNLGGSLNNMGSMRRVDDTPVSGGANGATPPPPQPKAKKAKKARVVQSTGTTAIGVTVVEFVIGRVMLMMLLSVIAGQLLTIDHNYDKWTHQEFLGSLEDSRSSLTRAQTWIQLVEAGCCHEDNSTKAQCRFGFTICDTVAYIDGEYSSYTLRFAITTSLDQYLTSLRQYQDFTGMRHQDVLALRIQMVYVTEEEWELARDWDGLDSAMEIPGVTNPGRSGANISAYDDVQELIMGTYLQDTDHAIHKLHTLRLSELWRIHSRSSPSDDCPNEESVLDSSCPTYMLLNVEHDVHEDIACSLLQTLSLLGIVVLACAAIAFDVQRTLLGPLELLSTVAKMAVGKGKHIGPPMECHSFTGKVEEEPTPMHQMCTIVYRDAQWEFYVNLLESALEGLESTLGLKVLGMKQYLRNLSQWRRELFTISSSLRTSFEDESLTYKEVRQKLGLLMNHGPLPKWVNESVEAHMLMEGLDFILRQGPLKWLKHFSNQATRMEEWAAHRSKTAKIMQYEEKLSVCDLKRLLLFTINKYDLLRPLDMETPQDFMGMSLKQVMEMMREFTYIATSRVLQDHGLDTDVDKLRNVPLMELPTLLEAERLEKTLRGFASAGLEFPADVLSEIRSAEKLRHYAAKEIGIRFMLLRKIKLQYHLILKPLPWWLFEKDLVRLRTKTKQENTMDMREDHWHRQLQQLSTLPIKLPLHACSKMLQTVCMLSKKEVCGMLCASDAIDNVTLPFPVEAREDDGGDKREHLFSTCFFLFATVQAQVEDQLSRVGIKGEVLQDIRVKVSRPLAELLEVSISQLLLNKCLEVGIAVSVSAKQEPDAPDVLDVSNLSDVPCSPGMIPRVSTPR</sequence>
<dbReference type="AlphaFoldDB" id="A0AAE0GBJ3"/>
<accession>A0AAE0GBJ3</accession>
<feature type="region of interest" description="Disordered" evidence="1">
    <location>
        <begin position="23"/>
        <end position="84"/>
    </location>
</feature>
<name>A0AAE0GBJ3_9CHLO</name>
<dbReference type="EMBL" id="LGRX02007496">
    <property type="protein sequence ID" value="KAK3274883.1"/>
    <property type="molecule type" value="Genomic_DNA"/>
</dbReference>
<gene>
    <name evidence="2" type="ORF">CYMTET_16956</name>
</gene>
<dbReference type="Proteomes" id="UP001190700">
    <property type="component" value="Unassembled WGS sequence"/>
</dbReference>